<dbReference type="SUPFAM" id="SSF57059">
    <property type="entry name" value="omega toxin-like"/>
    <property type="match status" value="3"/>
</dbReference>
<name>Q80PW5_CSIV</name>
<proteinExistence type="predicted"/>
<feature type="domain" description="Cysteine rich" evidence="1">
    <location>
        <begin position="225"/>
        <end position="302"/>
    </location>
</feature>
<reference evidence="2" key="1">
    <citation type="journal article" date="2003" name="Immunogenetics">
        <title>Diversifying selection in a parasitoid's symbiotic virus among genes involved in inhibiting host immunity.</title>
        <authorList>
            <person name="Dupas S."/>
            <person name="Turnbull M.W."/>
            <person name="Webb B.A."/>
        </authorList>
    </citation>
    <scope>NUCLEOTIDE SEQUENCE</scope>
</reference>
<dbReference type="Gene3D" id="4.10.40.20">
    <property type="match status" value="3"/>
</dbReference>
<protein>
    <submittedName>
        <fullName evidence="2">FHv1.4 cys-motif protein</fullName>
    </submittedName>
</protein>
<feature type="domain" description="Cysteine rich" evidence="1">
    <location>
        <begin position="133"/>
        <end position="210"/>
    </location>
</feature>
<feature type="domain" description="Cysteine rich" evidence="1">
    <location>
        <begin position="38"/>
        <end position="117"/>
    </location>
</feature>
<sequence>MVQHIMPPILAILSVLIVAAIMVQAQPKGGLIAKPELDPSCISHYDYCRFSLKPCCGRGKRSIMGGSSGEEYTCSVFDSGRCEPTNSFKNIKKHLELVEKLNDTNFEELRREYFRDLQRVEEHRTTDELISGPPCIRNHDYCRFSVRPCCDHELSMQGVWIGEEHTCSMFDSGRCEPTNSFKNIHNLLVMIDRLDDNNFDELRIEYFRDLQRVEKERNEDKLKAEPACIAYNDYCRFSLTPCCDHGLSTQGAWMSEEHTCSVFDSGRCEPTKSFVNIEKHLELVKKLNDTNFEELRKEYFTDLQRVQRRLTEAKPTVNPLGAVRKFESDEQERAREWAISVEVIEDDEEKKFHYEIPISNAITGSGSQNKGSLFLNCFVILNQFVYYFLPFTLTNRSVCWMSI</sequence>
<accession>Q80PW5</accession>
<dbReference type="EMBL" id="AY197491">
    <property type="protein sequence ID" value="AAO43444.1"/>
    <property type="molecule type" value="Genomic_DNA"/>
</dbReference>
<evidence type="ECO:0000259" key="1">
    <source>
        <dbReference type="Pfam" id="PF08008"/>
    </source>
</evidence>
<organism evidence="2">
    <name type="scientific">Campoletis sonorensis ichnovirus</name>
    <name type="common">CsIV</name>
    <dbReference type="NCBI Taxonomy" id="10484"/>
    <lineage>
        <taxon>Viruses</taxon>
        <taxon>Viruses incertae sedis</taxon>
        <taxon>Polydnaviriformidae</taxon>
        <taxon>Ichnoviriform</taxon>
    </lineage>
</organism>
<evidence type="ECO:0000313" key="2">
    <source>
        <dbReference type="EMBL" id="AAO43444.1"/>
    </source>
</evidence>
<organismHost>
    <name type="scientific">Campoletis sonorensis</name>
    <dbReference type="NCBI Taxonomy" id="7416"/>
</organismHost>
<dbReference type="Pfam" id="PF08008">
    <property type="entry name" value="Viral_cys_rich"/>
    <property type="match status" value="3"/>
</dbReference>
<dbReference type="InterPro" id="IPR012641">
    <property type="entry name" value="Polydnavirus_Cys-rich"/>
</dbReference>